<feature type="compositionally biased region" description="Polar residues" evidence="6">
    <location>
        <begin position="49"/>
        <end position="58"/>
    </location>
</feature>
<evidence type="ECO:0000313" key="8">
    <source>
        <dbReference type="Proteomes" id="UP001459277"/>
    </source>
</evidence>
<dbReference type="InterPro" id="IPR012474">
    <property type="entry name" value="Frigida"/>
</dbReference>
<evidence type="ECO:0000256" key="6">
    <source>
        <dbReference type="SAM" id="MobiDB-lite"/>
    </source>
</evidence>
<evidence type="ECO:0000256" key="5">
    <source>
        <dbReference type="RuleBase" id="RU364012"/>
    </source>
</evidence>
<dbReference type="Proteomes" id="UP001459277">
    <property type="component" value="Unassembled WGS sequence"/>
</dbReference>
<dbReference type="GO" id="GO:0030154">
    <property type="term" value="P:cell differentiation"/>
    <property type="evidence" value="ECO:0007669"/>
    <property type="project" value="UniProtKB-KW"/>
</dbReference>
<dbReference type="PANTHER" id="PTHR31791">
    <property type="entry name" value="FRIGIDA-LIKE PROTEIN 3-RELATED"/>
    <property type="match status" value="1"/>
</dbReference>
<evidence type="ECO:0000256" key="4">
    <source>
        <dbReference type="ARBA" id="ARBA00023089"/>
    </source>
</evidence>
<dbReference type="PANTHER" id="PTHR31791:SF4">
    <property type="entry name" value="FRIGIDA-LIKE PROTEIN 3"/>
    <property type="match status" value="1"/>
</dbReference>
<comment type="caution">
    <text evidence="7">The sequence shown here is derived from an EMBL/GenBank/DDBJ whole genome shotgun (WGS) entry which is preliminary data.</text>
</comment>
<keyword evidence="4 5" id="KW-0287">Flowering</keyword>
<evidence type="ECO:0000313" key="7">
    <source>
        <dbReference type="EMBL" id="KAK9993155.1"/>
    </source>
</evidence>
<sequence length="140" mass="15886">MPGVIEVLVISGRQNLAFAFELTEQFSPVPLLKSYLKEARKASSPIKAGNTSPTAQNEVNDRELSALKAVLRENPKEKKPEKGRYQHWEPPYYSKQITNLSTKPTQVAKSTSETLTMLRSECYLDQSLQLQRMEAFKIDL</sequence>
<reference evidence="7 8" key="1">
    <citation type="submission" date="2024-01" db="EMBL/GenBank/DDBJ databases">
        <title>A telomere-to-telomere, gap-free genome of sweet tea (Lithocarpus litseifolius).</title>
        <authorList>
            <person name="Zhou J."/>
        </authorList>
    </citation>
    <scope>NUCLEOTIDE SEQUENCE [LARGE SCALE GENOMIC DNA]</scope>
    <source>
        <strain evidence="7">Zhou-2022a</strain>
        <tissue evidence="7">Leaf</tissue>
    </source>
</reference>
<dbReference type="EMBL" id="JAZDWU010000008">
    <property type="protein sequence ID" value="KAK9993155.1"/>
    <property type="molecule type" value="Genomic_DNA"/>
</dbReference>
<organism evidence="7 8">
    <name type="scientific">Lithocarpus litseifolius</name>
    <dbReference type="NCBI Taxonomy" id="425828"/>
    <lineage>
        <taxon>Eukaryota</taxon>
        <taxon>Viridiplantae</taxon>
        <taxon>Streptophyta</taxon>
        <taxon>Embryophyta</taxon>
        <taxon>Tracheophyta</taxon>
        <taxon>Spermatophyta</taxon>
        <taxon>Magnoliopsida</taxon>
        <taxon>eudicotyledons</taxon>
        <taxon>Gunneridae</taxon>
        <taxon>Pentapetalae</taxon>
        <taxon>rosids</taxon>
        <taxon>fabids</taxon>
        <taxon>Fagales</taxon>
        <taxon>Fagaceae</taxon>
        <taxon>Lithocarpus</taxon>
    </lineage>
</organism>
<evidence type="ECO:0000256" key="1">
    <source>
        <dbReference type="ARBA" id="ARBA00008956"/>
    </source>
</evidence>
<evidence type="ECO:0000256" key="2">
    <source>
        <dbReference type="ARBA" id="ARBA00022473"/>
    </source>
</evidence>
<name>A0AAW2C4H3_9ROSI</name>
<evidence type="ECO:0000256" key="3">
    <source>
        <dbReference type="ARBA" id="ARBA00022782"/>
    </source>
</evidence>
<keyword evidence="2 5" id="KW-0217">Developmental protein</keyword>
<dbReference type="AlphaFoldDB" id="A0AAW2C4H3"/>
<protein>
    <recommendedName>
        <fullName evidence="5">FRIGIDA-like protein</fullName>
    </recommendedName>
</protein>
<keyword evidence="8" id="KW-1185">Reference proteome</keyword>
<dbReference type="Pfam" id="PF07899">
    <property type="entry name" value="Frigida"/>
    <property type="match status" value="1"/>
</dbReference>
<accession>A0AAW2C4H3</accession>
<comment type="similarity">
    <text evidence="1 5">Belongs to the Frigida family.</text>
</comment>
<dbReference type="GO" id="GO:0009908">
    <property type="term" value="P:flower development"/>
    <property type="evidence" value="ECO:0007669"/>
    <property type="project" value="UniProtKB-KW"/>
</dbReference>
<feature type="region of interest" description="Disordered" evidence="6">
    <location>
        <begin position="42"/>
        <end position="65"/>
    </location>
</feature>
<proteinExistence type="inferred from homology"/>
<keyword evidence="3 5" id="KW-0221">Differentiation</keyword>
<gene>
    <name evidence="7" type="ORF">SO802_022858</name>
</gene>